<accession>A0A6A6PWC5</accession>
<dbReference type="GO" id="GO:0005739">
    <property type="term" value="C:mitochondrion"/>
    <property type="evidence" value="ECO:0007669"/>
    <property type="project" value="InterPro"/>
</dbReference>
<dbReference type="AlphaFoldDB" id="A0A6A6PWC5"/>
<dbReference type="InterPro" id="IPR008699">
    <property type="entry name" value="NDUFB8"/>
</dbReference>
<evidence type="ECO:0008006" key="5">
    <source>
        <dbReference type="Google" id="ProtNLM"/>
    </source>
</evidence>
<protein>
    <recommendedName>
        <fullName evidence="5">NADH:ubiquinone oxidoreductase 20.1kD subunit</fullName>
    </recommendedName>
</protein>
<feature type="transmembrane region" description="Helical" evidence="2">
    <location>
        <begin position="129"/>
        <end position="149"/>
    </location>
</feature>
<evidence type="ECO:0000256" key="2">
    <source>
        <dbReference type="SAM" id="Phobius"/>
    </source>
</evidence>
<reference evidence="3" key="1">
    <citation type="journal article" date="2020" name="Stud. Mycol.">
        <title>101 Dothideomycetes genomes: a test case for predicting lifestyles and emergence of pathogens.</title>
        <authorList>
            <person name="Haridas S."/>
            <person name="Albert R."/>
            <person name="Binder M."/>
            <person name="Bloem J."/>
            <person name="Labutti K."/>
            <person name="Salamov A."/>
            <person name="Andreopoulos B."/>
            <person name="Baker S."/>
            <person name="Barry K."/>
            <person name="Bills G."/>
            <person name="Bluhm B."/>
            <person name="Cannon C."/>
            <person name="Castanera R."/>
            <person name="Culley D."/>
            <person name="Daum C."/>
            <person name="Ezra D."/>
            <person name="Gonzalez J."/>
            <person name="Henrissat B."/>
            <person name="Kuo A."/>
            <person name="Liang C."/>
            <person name="Lipzen A."/>
            <person name="Lutzoni F."/>
            <person name="Magnuson J."/>
            <person name="Mondo S."/>
            <person name="Nolan M."/>
            <person name="Ohm R."/>
            <person name="Pangilinan J."/>
            <person name="Park H.-J."/>
            <person name="Ramirez L."/>
            <person name="Alfaro M."/>
            <person name="Sun H."/>
            <person name="Tritt A."/>
            <person name="Yoshinaga Y."/>
            <person name="Zwiers L.-H."/>
            <person name="Turgeon B."/>
            <person name="Goodwin S."/>
            <person name="Spatafora J."/>
            <person name="Crous P."/>
            <person name="Grigoriev I."/>
        </authorList>
    </citation>
    <scope>NUCLEOTIDE SEQUENCE</scope>
    <source>
        <strain evidence="3">CBS 113389</strain>
    </source>
</reference>
<keyword evidence="2" id="KW-0472">Membrane</keyword>
<sequence>MAGLRTALRLAPRSSLRSIPASRTTSRVLSRAYAVPARRPADDRKAAEEAELAQEDLNDETDPGMNGGYPDPSLTSALPVKRSLRDPYGDWWDKIERRNYGEPVHEDNDILGVFSTEEYRHFTPARAGFLMACFIASVGLLSGVVYRYYPDKPAVNRTFPGGLEAELGGSTAVRARKEYDEESTL</sequence>
<evidence type="ECO:0000256" key="1">
    <source>
        <dbReference type="SAM" id="MobiDB-lite"/>
    </source>
</evidence>
<dbReference type="OrthoDB" id="2014058at2759"/>
<dbReference type="Pfam" id="PF05821">
    <property type="entry name" value="NDUF_B8"/>
    <property type="match status" value="1"/>
</dbReference>
<name>A0A6A6PWC5_9PEZI</name>
<proteinExistence type="predicted"/>
<dbReference type="PANTHER" id="PTHR12840">
    <property type="entry name" value="NADH-UBIQUINONE OXIDOREDUCTASE ASHI SUBUNIT"/>
    <property type="match status" value="1"/>
</dbReference>
<dbReference type="GeneID" id="54470660"/>
<feature type="compositionally biased region" description="Acidic residues" evidence="1">
    <location>
        <begin position="49"/>
        <end position="62"/>
    </location>
</feature>
<gene>
    <name evidence="3" type="ORF">BDY17DRAFT_154545</name>
</gene>
<dbReference type="RefSeq" id="XP_033590353.1">
    <property type="nucleotide sequence ID" value="XM_033729658.1"/>
</dbReference>
<evidence type="ECO:0000313" key="4">
    <source>
        <dbReference type="Proteomes" id="UP000799767"/>
    </source>
</evidence>
<dbReference type="Proteomes" id="UP000799767">
    <property type="component" value="Unassembled WGS sequence"/>
</dbReference>
<keyword evidence="4" id="KW-1185">Reference proteome</keyword>
<feature type="compositionally biased region" description="Polar residues" evidence="1">
    <location>
        <begin position="15"/>
        <end position="28"/>
    </location>
</feature>
<feature type="region of interest" description="Disordered" evidence="1">
    <location>
        <begin position="1"/>
        <end position="77"/>
    </location>
</feature>
<keyword evidence="2" id="KW-0812">Transmembrane</keyword>
<organism evidence="3 4">
    <name type="scientific">Neohortaea acidophila</name>
    <dbReference type="NCBI Taxonomy" id="245834"/>
    <lineage>
        <taxon>Eukaryota</taxon>
        <taxon>Fungi</taxon>
        <taxon>Dikarya</taxon>
        <taxon>Ascomycota</taxon>
        <taxon>Pezizomycotina</taxon>
        <taxon>Dothideomycetes</taxon>
        <taxon>Dothideomycetidae</taxon>
        <taxon>Mycosphaerellales</taxon>
        <taxon>Teratosphaeriaceae</taxon>
        <taxon>Neohortaea</taxon>
    </lineage>
</organism>
<keyword evidence="2" id="KW-1133">Transmembrane helix</keyword>
<evidence type="ECO:0000313" key="3">
    <source>
        <dbReference type="EMBL" id="KAF2483783.1"/>
    </source>
</evidence>
<dbReference type="EMBL" id="MU001635">
    <property type="protein sequence ID" value="KAF2483783.1"/>
    <property type="molecule type" value="Genomic_DNA"/>
</dbReference>
<dbReference type="PANTHER" id="PTHR12840:SF1">
    <property type="entry name" value="NADH DEHYDROGENASE [UBIQUINONE] 1 BETA SUBCOMPLEX SUBUNIT 8, MITOCHONDRIAL"/>
    <property type="match status" value="1"/>
</dbReference>
<feature type="compositionally biased region" description="Basic and acidic residues" evidence="1">
    <location>
        <begin position="39"/>
        <end position="48"/>
    </location>
</feature>